<dbReference type="GO" id="GO:0080188">
    <property type="term" value="P:gene silencing by siRNA-directed DNA methylation"/>
    <property type="evidence" value="ECO:0007669"/>
    <property type="project" value="InterPro"/>
</dbReference>
<dbReference type="GO" id="GO:0000419">
    <property type="term" value="C:RNA polymerase V complex"/>
    <property type="evidence" value="ECO:0007669"/>
    <property type="project" value="TreeGrafter"/>
</dbReference>
<proteinExistence type="predicted"/>
<dbReference type="GeneID" id="115750322"/>
<keyword evidence="2" id="KW-1185">Reference proteome</keyword>
<dbReference type="Proteomes" id="UP000827889">
    <property type="component" value="Chromosome 1"/>
</dbReference>
<dbReference type="KEGG" id="rarg:115750322"/>
<feature type="region of interest" description="Disordered" evidence="1">
    <location>
        <begin position="1"/>
        <end position="33"/>
    </location>
</feature>
<sequence>MKRAKPWSDQVDVISSDGSSSLDSEMEATDESRGKFPAIAVPVERNFEGATSEGDLIKRAEMYQQYMNQISVPTGRGSVIPFTTWMGLGKSVKQLYGQPLHYLTNALLKQWDQERIGSGAEDVPLDMIIHPAKAEAMIWLVEEIHRRTSSHYYIAKLWKSDPLYHTFVDSVFPEL</sequence>
<dbReference type="Pfam" id="PF09187">
    <property type="entry name" value="RdDM_RDM1"/>
    <property type="match status" value="1"/>
</dbReference>
<dbReference type="SUPFAM" id="SSF109920">
    <property type="entry name" value="Hypothetical protein At3g22680"/>
    <property type="match status" value="1"/>
</dbReference>
<name>A0A8B8QB56_9MYRT</name>
<evidence type="ECO:0000313" key="2">
    <source>
        <dbReference type="Proteomes" id="UP000827889"/>
    </source>
</evidence>
<evidence type="ECO:0000256" key="1">
    <source>
        <dbReference type="SAM" id="MobiDB-lite"/>
    </source>
</evidence>
<evidence type="ECO:0000313" key="3">
    <source>
        <dbReference type="RefSeq" id="XP_030543456.1"/>
    </source>
</evidence>
<gene>
    <name evidence="3 4" type="primary">LOC115750322</name>
</gene>
<accession>A0A8B8QB56</accession>
<reference evidence="3 4" key="1">
    <citation type="submission" date="2025-04" db="UniProtKB">
        <authorList>
            <consortium name="RefSeq"/>
        </authorList>
    </citation>
    <scope>IDENTIFICATION</scope>
</reference>
<dbReference type="PANTHER" id="PTHR36366:SF1">
    <property type="entry name" value="PROTEIN RDM1"/>
    <property type="match status" value="1"/>
</dbReference>
<organism evidence="2 4">
    <name type="scientific">Rhodamnia argentea</name>
    <dbReference type="NCBI Taxonomy" id="178133"/>
    <lineage>
        <taxon>Eukaryota</taxon>
        <taxon>Viridiplantae</taxon>
        <taxon>Streptophyta</taxon>
        <taxon>Embryophyta</taxon>
        <taxon>Tracheophyta</taxon>
        <taxon>Spermatophyta</taxon>
        <taxon>Magnoliopsida</taxon>
        <taxon>eudicotyledons</taxon>
        <taxon>Gunneridae</taxon>
        <taxon>Pentapetalae</taxon>
        <taxon>rosids</taxon>
        <taxon>malvids</taxon>
        <taxon>Myrtales</taxon>
        <taxon>Myrtaceae</taxon>
        <taxon>Myrtoideae</taxon>
        <taxon>Myrteae</taxon>
        <taxon>Australasian group</taxon>
        <taxon>Rhodamnia</taxon>
    </lineage>
</organism>
<dbReference type="InterPro" id="IPR015270">
    <property type="entry name" value="RDM1_plant"/>
</dbReference>
<dbReference type="RefSeq" id="XP_030543457.1">
    <property type="nucleotide sequence ID" value="XM_030687597.1"/>
</dbReference>
<feature type="compositionally biased region" description="Low complexity" evidence="1">
    <location>
        <begin position="8"/>
        <end position="23"/>
    </location>
</feature>
<dbReference type="PANTHER" id="PTHR36366">
    <property type="entry name" value="PROTEIN RDM1"/>
    <property type="match status" value="1"/>
</dbReference>
<dbReference type="AlphaFoldDB" id="A0A8B8QB56"/>
<dbReference type="OrthoDB" id="1906229at2759"/>
<reference evidence="2" key="2">
    <citation type="submission" date="2025-05" db="UniProtKB">
        <authorList>
            <consortium name="RefSeq"/>
        </authorList>
    </citation>
    <scope>NUCLEOTIDE SEQUENCE [LARGE SCALE GENOMIC DNA]</scope>
</reference>
<dbReference type="InterPro" id="IPR036319">
    <property type="entry name" value="RDM1_sf"/>
</dbReference>
<evidence type="ECO:0000313" key="4">
    <source>
        <dbReference type="RefSeq" id="XP_030543457.1"/>
    </source>
</evidence>
<dbReference type="Gene3D" id="1.20.120.690">
    <property type="entry name" value="RDM1 protein domain"/>
    <property type="match status" value="1"/>
</dbReference>
<dbReference type="RefSeq" id="XP_030543456.1">
    <property type="nucleotide sequence ID" value="XM_030687596.1"/>
</dbReference>
<protein>
    <submittedName>
        <fullName evidence="3 4">Protein RDM1 isoform X2</fullName>
    </submittedName>
</protein>